<organism evidence="2 3">
    <name type="scientific">Rhodoferax aquaticus</name>
    <dbReference type="NCBI Taxonomy" id="2527691"/>
    <lineage>
        <taxon>Bacteria</taxon>
        <taxon>Pseudomonadati</taxon>
        <taxon>Pseudomonadota</taxon>
        <taxon>Betaproteobacteria</taxon>
        <taxon>Burkholderiales</taxon>
        <taxon>Comamonadaceae</taxon>
        <taxon>Rhodoferax</taxon>
    </lineage>
</organism>
<evidence type="ECO:0000313" key="2">
    <source>
        <dbReference type="EMBL" id="QDL53226.1"/>
    </source>
</evidence>
<dbReference type="Proteomes" id="UP000317365">
    <property type="component" value="Chromosome"/>
</dbReference>
<evidence type="ECO:0000313" key="3">
    <source>
        <dbReference type="Proteomes" id="UP000317365"/>
    </source>
</evidence>
<keyword evidence="3" id="KW-1185">Reference proteome</keyword>
<dbReference type="KEGG" id="rhg:EXZ61_03010"/>
<dbReference type="RefSeq" id="WP_142808892.1">
    <property type="nucleotide sequence ID" value="NZ_CP036282.1"/>
</dbReference>
<protein>
    <submittedName>
        <fullName evidence="2">Uncharacterized protein</fullName>
    </submittedName>
</protein>
<reference evidence="3" key="2">
    <citation type="journal article" date="2020" name="Int. J. Syst. Evol. Microbiol.">
        <title>Genomic insights into a novel species Rhodoferax aquaticus sp. nov., isolated from freshwater.</title>
        <authorList>
            <person name="Li T."/>
            <person name="Zhuo Y."/>
            <person name="Jin C.Z."/>
            <person name="Wu X."/>
            <person name="Ko S.R."/>
            <person name="Jin F.J."/>
            <person name="Ahn C.Y."/>
            <person name="Oh H.M."/>
            <person name="Lee H.G."/>
            <person name="Jin L."/>
        </authorList>
    </citation>
    <scope>NUCLEOTIDE SEQUENCE [LARGE SCALE GENOMIC DNA]</scope>
    <source>
        <strain evidence="3">Gr-4</strain>
    </source>
</reference>
<proteinExistence type="predicted"/>
<reference evidence="3" key="1">
    <citation type="submission" date="2019-02" db="EMBL/GenBank/DDBJ databases">
        <title>Complete genome sequence of Rhodoferax sp. Gr-4.</title>
        <authorList>
            <person name="Jin L."/>
        </authorList>
    </citation>
    <scope>NUCLEOTIDE SEQUENCE [LARGE SCALE GENOMIC DNA]</scope>
    <source>
        <strain evidence="3">Gr-4</strain>
    </source>
</reference>
<sequence length="108" mass="12395">MPLSHDPRDQATGFPPLQWEEDDVPTRPMPLHELPTQARVDHEMAVIEQHHMRIALVIKKFWGHRDCVEYMQTLLLKGGDGDEKKRVGFKAEVSAALINLIALHRIEP</sequence>
<dbReference type="EMBL" id="CP036282">
    <property type="protein sequence ID" value="QDL53226.1"/>
    <property type="molecule type" value="Genomic_DNA"/>
</dbReference>
<name>A0A515EKP9_9BURK</name>
<accession>A0A515EKP9</accession>
<gene>
    <name evidence="2" type="ORF">EXZ61_03010</name>
</gene>
<dbReference type="AlphaFoldDB" id="A0A515EKP9"/>
<feature type="region of interest" description="Disordered" evidence="1">
    <location>
        <begin position="1"/>
        <end position="23"/>
    </location>
</feature>
<evidence type="ECO:0000256" key="1">
    <source>
        <dbReference type="SAM" id="MobiDB-lite"/>
    </source>
</evidence>